<feature type="transmembrane region" description="Helical" evidence="12">
    <location>
        <begin position="15"/>
        <end position="36"/>
    </location>
</feature>
<evidence type="ECO:0000256" key="10">
    <source>
        <dbReference type="ARBA" id="ARBA00022989"/>
    </source>
</evidence>
<evidence type="ECO:0000313" key="15">
    <source>
        <dbReference type="Proteomes" id="UP001215231"/>
    </source>
</evidence>
<keyword evidence="8 12" id="KW-0812">Transmembrane</keyword>
<evidence type="ECO:0000256" key="6">
    <source>
        <dbReference type="ARBA" id="ARBA00022475"/>
    </source>
</evidence>
<dbReference type="PANTHER" id="PTHR37531">
    <property type="entry name" value="HEME EXPORTER PROTEIN D"/>
    <property type="match status" value="1"/>
</dbReference>
<dbReference type="PANTHER" id="PTHR37531:SF1">
    <property type="entry name" value="HEME EXPORTER PROTEIN D"/>
    <property type="match status" value="1"/>
</dbReference>
<comment type="similarity">
    <text evidence="3 12">Belongs to the CcmD/CycX/HelD family.</text>
</comment>
<evidence type="ECO:0000256" key="2">
    <source>
        <dbReference type="ARBA" id="ARBA00004377"/>
    </source>
</evidence>
<evidence type="ECO:0000256" key="4">
    <source>
        <dbReference type="ARBA" id="ARBA00016461"/>
    </source>
</evidence>
<gene>
    <name evidence="14" type="primary">ccmD</name>
    <name evidence="14" type="ORF">H3N35_25000</name>
</gene>
<evidence type="ECO:0000256" key="13">
    <source>
        <dbReference type="SAM" id="MobiDB-lite"/>
    </source>
</evidence>
<dbReference type="RefSeq" id="WP_274051596.1">
    <property type="nucleotide sequence ID" value="NZ_CP059693.1"/>
</dbReference>
<feature type="compositionally biased region" description="Basic and acidic residues" evidence="13">
    <location>
        <begin position="75"/>
        <end position="86"/>
    </location>
</feature>
<comment type="subcellular location">
    <subcellularLocation>
        <location evidence="2 12">Cell inner membrane</location>
        <topology evidence="2 12">Single-pass membrane protein</topology>
    </subcellularLocation>
</comment>
<dbReference type="EMBL" id="CP059693">
    <property type="protein sequence ID" value="WDE11433.1"/>
    <property type="molecule type" value="Genomic_DNA"/>
</dbReference>
<evidence type="ECO:0000256" key="9">
    <source>
        <dbReference type="ARBA" id="ARBA00022748"/>
    </source>
</evidence>
<evidence type="ECO:0000313" key="14">
    <source>
        <dbReference type="EMBL" id="WDE11433.1"/>
    </source>
</evidence>
<comment type="function">
    <text evidence="1 12">Required for the export of heme to the periplasm for the biogenesis of c-type cytochromes.</text>
</comment>
<feature type="region of interest" description="Disordered" evidence="13">
    <location>
        <begin position="62"/>
        <end position="86"/>
    </location>
</feature>
<proteinExistence type="inferred from homology"/>
<dbReference type="NCBIfam" id="TIGR03141">
    <property type="entry name" value="cytochro_ccmD"/>
    <property type="match status" value="1"/>
</dbReference>
<organism evidence="14 15">
    <name type="scientific">Thalassomonas haliotis</name>
    <dbReference type="NCBI Taxonomy" id="485448"/>
    <lineage>
        <taxon>Bacteria</taxon>
        <taxon>Pseudomonadati</taxon>
        <taxon>Pseudomonadota</taxon>
        <taxon>Gammaproteobacteria</taxon>
        <taxon>Alteromonadales</taxon>
        <taxon>Colwelliaceae</taxon>
        <taxon>Thalassomonas</taxon>
    </lineage>
</organism>
<evidence type="ECO:0000256" key="5">
    <source>
        <dbReference type="ARBA" id="ARBA00022448"/>
    </source>
</evidence>
<reference evidence="14 15" key="1">
    <citation type="journal article" date="2022" name="Mar. Drugs">
        <title>Bioassay-Guided Fractionation Leads to the Detection of Cholic Acid Generated by the Rare Thalassomonas sp.</title>
        <authorList>
            <person name="Pheiffer F."/>
            <person name="Schneider Y.K."/>
            <person name="Hansen E.H."/>
            <person name="Andersen J.H."/>
            <person name="Isaksson J."/>
            <person name="Busche T."/>
            <person name="R C."/>
            <person name="Kalinowski J."/>
            <person name="Zyl L.V."/>
            <person name="Trindade M."/>
        </authorList>
    </citation>
    <scope>NUCLEOTIDE SEQUENCE [LARGE SCALE GENOMIC DNA]</scope>
    <source>
        <strain evidence="14 15">A5K-61T</strain>
    </source>
</reference>
<dbReference type="InterPro" id="IPR007078">
    <property type="entry name" value="Haem_export_protD_CcmD"/>
</dbReference>
<sequence length="86" mass="9916">MQFDSLSDFLHMGGYAFYVWLSYGVGFVLLLLLFLISKAQHNSVKQQIAKRQQREVKLRQAAEQHKQQVQQENKVSSEKVSTEVSS</sequence>
<evidence type="ECO:0000256" key="7">
    <source>
        <dbReference type="ARBA" id="ARBA00022519"/>
    </source>
</evidence>
<name>A0ABY7VCN8_9GAMM</name>
<keyword evidence="9 12" id="KW-0201">Cytochrome c-type biogenesis</keyword>
<dbReference type="Proteomes" id="UP001215231">
    <property type="component" value="Chromosome"/>
</dbReference>
<evidence type="ECO:0000256" key="11">
    <source>
        <dbReference type="ARBA" id="ARBA00023136"/>
    </source>
</evidence>
<protein>
    <recommendedName>
        <fullName evidence="4 12">Heme exporter protein D</fullName>
    </recommendedName>
</protein>
<keyword evidence="10 12" id="KW-1133">Transmembrane helix</keyword>
<keyword evidence="7 12" id="KW-0997">Cell inner membrane</keyword>
<keyword evidence="6 12" id="KW-1003">Cell membrane</keyword>
<keyword evidence="15" id="KW-1185">Reference proteome</keyword>
<dbReference type="Pfam" id="PF04995">
    <property type="entry name" value="CcmD"/>
    <property type="match status" value="1"/>
</dbReference>
<evidence type="ECO:0000256" key="8">
    <source>
        <dbReference type="ARBA" id="ARBA00022692"/>
    </source>
</evidence>
<evidence type="ECO:0000256" key="12">
    <source>
        <dbReference type="RuleBase" id="RU363101"/>
    </source>
</evidence>
<dbReference type="InterPro" id="IPR052075">
    <property type="entry name" value="Heme_exporter_D"/>
</dbReference>
<keyword evidence="11 12" id="KW-0472">Membrane</keyword>
<accession>A0ABY7VCN8</accession>
<keyword evidence="5 12" id="KW-0813">Transport</keyword>
<evidence type="ECO:0000256" key="3">
    <source>
        <dbReference type="ARBA" id="ARBA00008741"/>
    </source>
</evidence>
<evidence type="ECO:0000256" key="1">
    <source>
        <dbReference type="ARBA" id="ARBA00002442"/>
    </source>
</evidence>